<keyword evidence="3" id="KW-1185">Reference proteome</keyword>
<feature type="compositionally biased region" description="Basic and acidic residues" evidence="1">
    <location>
        <begin position="165"/>
        <end position="187"/>
    </location>
</feature>
<organism evidence="2 3">
    <name type="scientific">Truncatella angustata</name>
    <dbReference type="NCBI Taxonomy" id="152316"/>
    <lineage>
        <taxon>Eukaryota</taxon>
        <taxon>Fungi</taxon>
        <taxon>Dikarya</taxon>
        <taxon>Ascomycota</taxon>
        <taxon>Pezizomycotina</taxon>
        <taxon>Sordariomycetes</taxon>
        <taxon>Xylariomycetidae</taxon>
        <taxon>Amphisphaeriales</taxon>
        <taxon>Sporocadaceae</taxon>
        <taxon>Truncatella</taxon>
    </lineage>
</organism>
<sequence>MSAQGYSFEEQMQFAKELRDAYNKDGNGTHNLRGRGIRVGRGSSSGHGGRFSSALAKSESSVTSSVTSPFSPSQYTSRPGVKTSFAGNGGFSPEALARTSSFAGNSSISTAATASPKPTEEHQRNTLPPHLRIHLHHSGAVLGASQSTNTSTSTTDKNPPVLHRSTNDQKRVVPRSNDSDVPVKRARKDCSADIDRQNGVPIVDSLRRNVMTNEENVPTRDSQDQLSSTAGVELNMTSELPLVEAQGSTESPSPVSAQSDTNMQPVQSLQHTHNVSDIGNLYVKMAGMDIDDDNPVSRQSAKKHGGILESKWADNSCGASTAVKQAIADPWERWIPTHISHPTPAPAHIVSLLGGQDIEKKSNLGKSSQVVPRSYQVTLEQSSVSYGPRRGNGRGGMAASRYAS</sequence>
<feature type="region of interest" description="Disordered" evidence="1">
    <location>
        <begin position="19"/>
        <end position="81"/>
    </location>
</feature>
<dbReference type="EMBL" id="JAGPXC010000004">
    <property type="protein sequence ID" value="KAH6654483.1"/>
    <property type="molecule type" value="Genomic_DNA"/>
</dbReference>
<proteinExistence type="predicted"/>
<evidence type="ECO:0000256" key="1">
    <source>
        <dbReference type="SAM" id="MobiDB-lite"/>
    </source>
</evidence>
<dbReference type="AlphaFoldDB" id="A0A9P8ZXU3"/>
<feature type="compositionally biased region" description="Low complexity" evidence="1">
    <location>
        <begin position="145"/>
        <end position="155"/>
    </location>
</feature>
<dbReference type="Proteomes" id="UP000758603">
    <property type="component" value="Unassembled WGS sequence"/>
</dbReference>
<feature type="region of interest" description="Disordered" evidence="1">
    <location>
        <begin position="144"/>
        <end position="187"/>
    </location>
</feature>
<accession>A0A9P8ZXU3</accession>
<name>A0A9P8ZXU3_9PEZI</name>
<evidence type="ECO:0000313" key="3">
    <source>
        <dbReference type="Proteomes" id="UP000758603"/>
    </source>
</evidence>
<feature type="compositionally biased region" description="Low complexity" evidence="1">
    <location>
        <begin position="50"/>
        <end position="73"/>
    </location>
</feature>
<evidence type="ECO:0000313" key="2">
    <source>
        <dbReference type="EMBL" id="KAH6654483.1"/>
    </source>
</evidence>
<reference evidence="2" key="1">
    <citation type="journal article" date="2021" name="Nat. Commun.">
        <title>Genetic determinants of endophytism in the Arabidopsis root mycobiome.</title>
        <authorList>
            <person name="Mesny F."/>
            <person name="Miyauchi S."/>
            <person name="Thiergart T."/>
            <person name="Pickel B."/>
            <person name="Atanasova L."/>
            <person name="Karlsson M."/>
            <person name="Huettel B."/>
            <person name="Barry K.W."/>
            <person name="Haridas S."/>
            <person name="Chen C."/>
            <person name="Bauer D."/>
            <person name="Andreopoulos W."/>
            <person name="Pangilinan J."/>
            <person name="LaButti K."/>
            <person name="Riley R."/>
            <person name="Lipzen A."/>
            <person name="Clum A."/>
            <person name="Drula E."/>
            <person name="Henrissat B."/>
            <person name="Kohler A."/>
            <person name="Grigoriev I.V."/>
            <person name="Martin F.M."/>
            <person name="Hacquard S."/>
        </authorList>
    </citation>
    <scope>NUCLEOTIDE SEQUENCE</scope>
    <source>
        <strain evidence="2">MPI-SDFR-AT-0073</strain>
    </source>
</reference>
<feature type="compositionally biased region" description="Gly residues" evidence="1">
    <location>
        <begin position="39"/>
        <end position="49"/>
    </location>
</feature>
<protein>
    <submittedName>
        <fullName evidence="2">Uncharacterized protein</fullName>
    </submittedName>
</protein>
<dbReference type="GeneID" id="70138064"/>
<gene>
    <name evidence="2" type="ORF">BKA67DRAFT_691500</name>
</gene>
<dbReference type="RefSeq" id="XP_045958753.1">
    <property type="nucleotide sequence ID" value="XM_046109173.1"/>
</dbReference>
<feature type="region of interest" description="Disordered" evidence="1">
    <location>
        <begin position="381"/>
        <end position="404"/>
    </location>
</feature>
<comment type="caution">
    <text evidence="2">The sequence shown here is derived from an EMBL/GenBank/DDBJ whole genome shotgun (WGS) entry which is preliminary data.</text>
</comment>